<dbReference type="EMBL" id="CAKOFQ010006832">
    <property type="protein sequence ID" value="CAH1975029.1"/>
    <property type="molecule type" value="Genomic_DNA"/>
</dbReference>
<organism evidence="1 2">
    <name type="scientific">Acanthoscelides obtectus</name>
    <name type="common">Bean weevil</name>
    <name type="synonym">Bruchus obtectus</name>
    <dbReference type="NCBI Taxonomy" id="200917"/>
    <lineage>
        <taxon>Eukaryota</taxon>
        <taxon>Metazoa</taxon>
        <taxon>Ecdysozoa</taxon>
        <taxon>Arthropoda</taxon>
        <taxon>Hexapoda</taxon>
        <taxon>Insecta</taxon>
        <taxon>Pterygota</taxon>
        <taxon>Neoptera</taxon>
        <taxon>Endopterygota</taxon>
        <taxon>Coleoptera</taxon>
        <taxon>Polyphaga</taxon>
        <taxon>Cucujiformia</taxon>
        <taxon>Chrysomeloidea</taxon>
        <taxon>Chrysomelidae</taxon>
        <taxon>Bruchinae</taxon>
        <taxon>Bruchini</taxon>
        <taxon>Acanthoscelides</taxon>
    </lineage>
</organism>
<gene>
    <name evidence="1" type="ORF">ACAOBT_LOCUS11414</name>
</gene>
<dbReference type="AlphaFoldDB" id="A0A9P0PB59"/>
<name>A0A9P0PB59_ACAOB</name>
<evidence type="ECO:0000313" key="1">
    <source>
        <dbReference type="EMBL" id="CAH1975029.1"/>
    </source>
</evidence>
<keyword evidence="2" id="KW-1185">Reference proteome</keyword>
<proteinExistence type="predicted"/>
<protein>
    <submittedName>
        <fullName evidence="1">Uncharacterized protein</fullName>
    </submittedName>
</protein>
<reference evidence="1" key="1">
    <citation type="submission" date="2022-03" db="EMBL/GenBank/DDBJ databases">
        <authorList>
            <person name="Sayadi A."/>
        </authorList>
    </citation>
    <scope>NUCLEOTIDE SEQUENCE</scope>
</reference>
<sequence length="123" mass="12917">MLTIVILLFQEYKMPLRAVAWSSECVVRRCSPIVVYVCTATVPESSLSFFSSVCDSVPLCSEVFSDSVVECSEACSECSVVDNSEEVAEATAAVLASRCGCACAKEDPAAVARFSATAGAPAQ</sequence>
<accession>A0A9P0PB59</accession>
<evidence type="ECO:0000313" key="2">
    <source>
        <dbReference type="Proteomes" id="UP001152888"/>
    </source>
</evidence>
<comment type="caution">
    <text evidence="1">The sequence shown here is derived from an EMBL/GenBank/DDBJ whole genome shotgun (WGS) entry which is preliminary data.</text>
</comment>
<dbReference type="Proteomes" id="UP001152888">
    <property type="component" value="Unassembled WGS sequence"/>
</dbReference>